<keyword evidence="2" id="KW-1185">Reference proteome</keyword>
<dbReference type="EMBL" id="JEMT01027409">
    <property type="protein sequence ID" value="EXX57305.1"/>
    <property type="molecule type" value="Genomic_DNA"/>
</dbReference>
<name>A0A015ISQ8_RHIIW</name>
<gene>
    <name evidence="1" type="ORF">RirG_208400</name>
</gene>
<dbReference type="AlphaFoldDB" id="A0A015ISQ8"/>
<accession>A0A015ISQ8</accession>
<evidence type="ECO:0000313" key="2">
    <source>
        <dbReference type="Proteomes" id="UP000022910"/>
    </source>
</evidence>
<evidence type="ECO:0000313" key="1">
    <source>
        <dbReference type="EMBL" id="EXX57305.1"/>
    </source>
</evidence>
<sequence length="321" mass="38681">MEIKKIEHDTPYDIFVWIPYDQFDNIKETRERDYPNKVFSAIWKNAYDYKYCKIQNKSVTLKCLNITNEFINKVKEYSIKCRYSNVNNILYGISQNPNTKDYFMVFFNEHYYEKWDDQSIISIITKEFCVPDLGNNFTNRISEYRIKEIQLIMDSYEYINWIPYNQFNYIKEIGQRDFDKVYSAIWKNGSLYNRDRNEIITLKCLYNSQSITNGFVNVVRAYTNYCYSRDINIYGISRNLYTKDYIMVFPSGYFCEKCGDQYTNIGDKWCKTCLTNDLKNNFVNWTSGNKEIDKFIQKIQLKIDLKINFTNWTCEVKKLTI</sequence>
<proteinExistence type="predicted"/>
<dbReference type="HOGENOM" id="CLU_000288_7_8_1"/>
<protein>
    <submittedName>
        <fullName evidence="1">Uncharacterized protein</fullName>
    </submittedName>
</protein>
<organism evidence="1 2">
    <name type="scientific">Rhizophagus irregularis (strain DAOM 197198w)</name>
    <name type="common">Glomus intraradices</name>
    <dbReference type="NCBI Taxonomy" id="1432141"/>
    <lineage>
        <taxon>Eukaryota</taxon>
        <taxon>Fungi</taxon>
        <taxon>Fungi incertae sedis</taxon>
        <taxon>Mucoromycota</taxon>
        <taxon>Glomeromycotina</taxon>
        <taxon>Glomeromycetes</taxon>
        <taxon>Glomerales</taxon>
        <taxon>Glomeraceae</taxon>
        <taxon>Rhizophagus</taxon>
    </lineage>
</organism>
<dbReference type="Proteomes" id="UP000022910">
    <property type="component" value="Unassembled WGS sequence"/>
</dbReference>
<comment type="caution">
    <text evidence="1">The sequence shown here is derived from an EMBL/GenBank/DDBJ whole genome shotgun (WGS) entry which is preliminary data.</text>
</comment>
<dbReference type="OrthoDB" id="2323496at2759"/>
<reference evidence="1 2" key="1">
    <citation type="submission" date="2014-02" db="EMBL/GenBank/DDBJ databases">
        <title>Single nucleus genome sequencing reveals high similarity among nuclei of an endomycorrhizal fungus.</title>
        <authorList>
            <person name="Lin K."/>
            <person name="Geurts R."/>
            <person name="Zhang Z."/>
            <person name="Limpens E."/>
            <person name="Saunders D.G."/>
            <person name="Mu D."/>
            <person name="Pang E."/>
            <person name="Cao H."/>
            <person name="Cha H."/>
            <person name="Lin T."/>
            <person name="Zhou Q."/>
            <person name="Shang Y."/>
            <person name="Li Y."/>
            <person name="Ivanov S."/>
            <person name="Sharma T."/>
            <person name="Velzen R.V."/>
            <person name="Ruijter N.D."/>
            <person name="Aanen D.K."/>
            <person name="Win J."/>
            <person name="Kamoun S."/>
            <person name="Bisseling T."/>
            <person name="Huang S."/>
        </authorList>
    </citation>
    <scope>NUCLEOTIDE SEQUENCE [LARGE SCALE GENOMIC DNA]</scope>
    <source>
        <strain evidence="2">DAOM197198w</strain>
    </source>
</reference>